<organism evidence="3 4">
    <name type="scientific">Bacteroides faecium</name>
    <dbReference type="NCBI Taxonomy" id="2715212"/>
    <lineage>
        <taxon>Bacteria</taxon>
        <taxon>Pseudomonadati</taxon>
        <taxon>Bacteroidota</taxon>
        <taxon>Bacteroidia</taxon>
        <taxon>Bacteroidales</taxon>
        <taxon>Bacteroidaceae</taxon>
        <taxon>Bacteroides</taxon>
    </lineage>
</organism>
<evidence type="ECO:0000313" key="3">
    <source>
        <dbReference type="EMBL" id="QIU93430.1"/>
    </source>
</evidence>
<evidence type="ECO:0000313" key="4">
    <source>
        <dbReference type="Proteomes" id="UP000501780"/>
    </source>
</evidence>
<evidence type="ECO:0000259" key="2">
    <source>
        <dbReference type="Pfam" id="PF14725"/>
    </source>
</evidence>
<evidence type="ECO:0000256" key="1">
    <source>
        <dbReference type="SAM" id="SignalP"/>
    </source>
</evidence>
<gene>
    <name evidence="3" type="ORF">BacF7301_04345</name>
</gene>
<dbReference type="Pfam" id="PF14725">
    <property type="entry name" value="DUF4466"/>
    <property type="match status" value="1"/>
</dbReference>
<proteinExistence type="predicted"/>
<dbReference type="AlphaFoldDB" id="A0A6H0KJ82"/>
<keyword evidence="1" id="KW-0732">Signal</keyword>
<feature type="signal peptide" evidence="1">
    <location>
        <begin position="1"/>
        <end position="19"/>
    </location>
</feature>
<dbReference type="InterPro" id="IPR028072">
    <property type="entry name" value="DUF4466"/>
</dbReference>
<dbReference type="EMBL" id="CP050831">
    <property type="protein sequence ID" value="QIU93430.1"/>
    <property type="molecule type" value="Genomic_DNA"/>
</dbReference>
<feature type="chain" id="PRO_5026090430" evidence="1">
    <location>
        <begin position="20"/>
        <end position="326"/>
    </location>
</feature>
<name>A0A6H0KJ82_9BACE</name>
<sequence length="326" mass="35892">MKKISWFSLYLLLYAVAVAFCSSCSDDESPLRNDLLRKDVGPVLVGNTLEFAYAIGSTDGTPIKAVEVTASFPGAEGTGIAMNSRYTNPDNGEEEEVRIATETSTEGTVSKAYIVDTVAATIRYFYVVPEAARGSKIKFHFRSITGTGEATVQSPEYTVSNVEIFKNLSLSSGERNCFSLETMQSYSVTQVEEMGIAGKIDFIYTYKPTMGSGWSFAHGLVSPSNEKGYLYPVEIPSGATNRTLMEKRYWPDGQLKTSGVPTIYVDEIDLRQAALDGVTAHAYELGQYQGVLIKSHDGKYIAYLYINETSSNLKRMSFAIKRLTLK</sequence>
<dbReference type="Gene3D" id="2.60.40.3550">
    <property type="entry name" value="Domain of unknown function DUF4466"/>
    <property type="match status" value="1"/>
</dbReference>
<dbReference type="RefSeq" id="WP_167960572.1">
    <property type="nucleotide sequence ID" value="NZ_CP050831.1"/>
</dbReference>
<feature type="domain" description="DUF4466" evidence="2">
    <location>
        <begin position="27"/>
        <end position="324"/>
    </location>
</feature>
<dbReference type="KEGG" id="bfc:BacF7301_04345"/>
<reference evidence="3 4" key="1">
    <citation type="submission" date="2020-03" db="EMBL/GenBank/DDBJ databases">
        <title>Genomic analysis of Bacteroides faecium CBA7301.</title>
        <authorList>
            <person name="Kim J."/>
            <person name="Roh S.W."/>
        </authorList>
    </citation>
    <scope>NUCLEOTIDE SEQUENCE [LARGE SCALE GENOMIC DNA]</scope>
    <source>
        <strain evidence="3 4">CBA7301</strain>
    </source>
</reference>
<dbReference type="Proteomes" id="UP000501780">
    <property type="component" value="Chromosome"/>
</dbReference>
<keyword evidence="4" id="KW-1185">Reference proteome</keyword>
<dbReference type="CDD" id="cd07472">
    <property type="entry name" value="HmuY_like"/>
    <property type="match status" value="1"/>
</dbReference>
<accession>A0A6H0KJ82</accession>
<protein>
    <submittedName>
        <fullName evidence="3">DUF4466 family protein</fullName>
    </submittedName>
</protein>